<reference evidence="2" key="1">
    <citation type="journal article" date="2022" name="Mol. Ecol. Resour.">
        <title>The genomes of chicory, endive, great burdock and yacon provide insights into Asteraceae palaeo-polyploidization history and plant inulin production.</title>
        <authorList>
            <person name="Fan W."/>
            <person name="Wang S."/>
            <person name="Wang H."/>
            <person name="Wang A."/>
            <person name="Jiang F."/>
            <person name="Liu H."/>
            <person name="Zhao H."/>
            <person name="Xu D."/>
            <person name="Zhang Y."/>
        </authorList>
    </citation>
    <scope>NUCLEOTIDE SEQUENCE [LARGE SCALE GENOMIC DNA]</scope>
    <source>
        <strain evidence="2">cv. Punajuju</strain>
    </source>
</reference>
<accession>A0ACB9GWG2</accession>
<gene>
    <name evidence="1" type="ORF">L2E82_00425</name>
</gene>
<proteinExistence type="predicted"/>
<comment type="caution">
    <text evidence="1">The sequence shown here is derived from an EMBL/GenBank/DDBJ whole genome shotgun (WGS) entry which is preliminary data.</text>
</comment>
<evidence type="ECO:0000313" key="1">
    <source>
        <dbReference type="EMBL" id="KAI3787914.1"/>
    </source>
</evidence>
<evidence type="ECO:0000313" key="2">
    <source>
        <dbReference type="Proteomes" id="UP001055811"/>
    </source>
</evidence>
<sequence length="216" mass="24530">MINSKAISSQTQTHFHCPSNLHKNSFIKSPSHVSFNFRNTRLINPSISIRTTRNSPPISAAANLLYTPLGEETLYELLGISESGTLSEIKRAYKQMALKYHPDVSPPDRADENTMKFIKVQEAYETLSDPDARAMYDISMAKGLHLAFSGRKGSRFEARSEEKTRWKQSWQVQVADLKRRSTVDTVTVDQEGRKSWASRVRKQREDPLDNGSVRGQ</sequence>
<protein>
    <submittedName>
        <fullName evidence="1">Uncharacterized protein</fullName>
    </submittedName>
</protein>
<organism evidence="1 2">
    <name type="scientific">Cichorium intybus</name>
    <name type="common">Chicory</name>
    <dbReference type="NCBI Taxonomy" id="13427"/>
    <lineage>
        <taxon>Eukaryota</taxon>
        <taxon>Viridiplantae</taxon>
        <taxon>Streptophyta</taxon>
        <taxon>Embryophyta</taxon>
        <taxon>Tracheophyta</taxon>
        <taxon>Spermatophyta</taxon>
        <taxon>Magnoliopsida</taxon>
        <taxon>eudicotyledons</taxon>
        <taxon>Gunneridae</taxon>
        <taxon>Pentapetalae</taxon>
        <taxon>asterids</taxon>
        <taxon>campanulids</taxon>
        <taxon>Asterales</taxon>
        <taxon>Asteraceae</taxon>
        <taxon>Cichorioideae</taxon>
        <taxon>Cichorieae</taxon>
        <taxon>Cichoriinae</taxon>
        <taxon>Cichorium</taxon>
    </lineage>
</organism>
<dbReference type="EMBL" id="CM042009">
    <property type="protein sequence ID" value="KAI3787914.1"/>
    <property type="molecule type" value="Genomic_DNA"/>
</dbReference>
<reference evidence="1 2" key="2">
    <citation type="journal article" date="2022" name="Mol. Ecol. Resour.">
        <title>The genomes of chicory, endive, great burdock and yacon provide insights into Asteraceae paleo-polyploidization history and plant inulin production.</title>
        <authorList>
            <person name="Fan W."/>
            <person name="Wang S."/>
            <person name="Wang H."/>
            <person name="Wang A."/>
            <person name="Jiang F."/>
            <person name="Liu H."/>
            <person name="Zhao H."/>
            <person name="Xu D."/>
            <person name="Zhang Y."/>
        </authorList>
    </citation>
    <scope>NUCLEOTIDE SEQUENCE [LARGE SCALE GENOMIC DNA]</scope>
    <source>
        <strain evidence="2">cv. Punajuju</strain>
        <tissue evidence="1">Leaves</tissue>
    </source>
</reference>
<keyword evidence="2" id="KW-1185">Reference proteome</keyword>
<name>A0ACB9GWG2_CICIN</name>
<dbReference type="Proteomes" id="UP001055811">
    <property type="component" value="Linkage Group LG01"/>
</dbReference>